<keyword evidence="2" id="KW-0732">Signal</keyword>
<keyword evidence="4" id="KW-1185">Reference proteome</keyword>
<evidence type="ECO:0000313" key="3">
    <source>
        <dbReference type="EMBL" id="UUL83580.1"/>
    </source>
</evidence>
<evidence type="ECO:0000256" key="1">
    <source>
        <dbReference type="SAM" id="MobiDB-lite"/>
    </source>
</evidence>
<dbReference type="EMBL" id="CP101740">
    <property type="protein sequence ID" value="UUL83580.1"/>
    <property type="molecule type" value="Genomic_DNA"/>
</dbReference>
<proteinExistence type="predicted"/>
<protein>
    <recommendedName>
        <fullName evidence="5">Secreted protein</fullName>
    </recommendedName>
</protein>
<feature type="signal peptide" evidence="2">
    <location>
        <begin position="1"/>
        <end position="19"/>
    </location>
</feature>
<sequence length="134" mass="14901">MNRWMLLAAVIVAPLPALAQDAREPGRPPQRVRNVQLVGDEKCPPAVGDEIVVCGRIDPGEVYRIPEEFRERPANPANTAWAVRAEQMMQDNRAGLPDSCSPVGTGGQTGCNAQFMDNWRAQQRDQRRRDNLVP</sequence>
<dbReference type="Proteomes" id="UP001058533">
    <property type="component" value="Chromosome"/>
</dbReference>
<gene>
    <name evidence="3" type="ORF">NMP03_04985</name>
</gene>
<evidence type="ECO:0000313" key="4">
    <source>
        <dbReference type="Proteomes" id="UP001058533"/>
    </source>
</evidence>
<evidence type="ECO:0008006" key="5">
    <source>
        <dbReference type="Google" id="ProtNLM"/>
    </source>
</evidence>
<dbReference type="RefSeq" id="WP_256507419.1">
    <property type="nucleotide sequence ID" value="NZ_CP101740.1"/>
</dbReference>
<evidence type="ECO:0000256" key="2">
    <source>
        <dbReference type="SAM" id="SignalP"/>
    </source>
</evidence>
<name>A0ABY5LCN3_9SPHN</name>
<reference evidence="3" key="1">
    <citation type="submission" date="2022-07" db="EMBL/GenBank/DDBJ databases">
        <title>Sphingomonas sp. nov., a novel bacterium isolated from the north slope of the Mount Everest.</title>
        <authorList>
            <person name="Cui X."/>
            <person name="Liu Y."/>
        </authorList>
    </citation>
    <scope>NUCLEOTIDE SEQUENCE</scope>
    <source>
        <strain evidence="3">S5-59</strain>
    </source>
</reference>
<accession>A0ABY5LCN3</accession>
<organism evidence="3 4">
    <name type="scientific">Sphingomonas qomolangmaensis</name>
    <dbReference type="NCBI Taxonomy" id="2918765"/>
    <lineage>
        <taxon>Bacteria</taxon>
        <taxon>Pseudomonadati</taxon>
        <taxon>Pseudomonadota</taxon>
        <taxon>Alphaproteobacteria</taxon>
        <taxon>Sphingomonadales</taxon>
        <taxon>Sphingomonadaceae</taxon>
        <taxon>Sphingomonas</taxon>
    </lineage>
</organism>
<feature type="region of interest" description="Disordered" evidence="1">
    <location>
        <begin position="93"/>
        <end position="112"/>
    </location>
</feature>
<feature type="chain" id="PRO_5047076158" description="Secreted protein" evidence="2">
    <location>
        <begin position="20"/>
        <end position="134"/>
    </location>
</feature>